<feature type="transmembrane region" description="Helical" evidence="6">
    <location>
        <begin position="32"/>
        <end position="58"/>
    </location>
</feature>
<evidence type="ECO:0000256" key="5">
    <source>
        <dbReference type="ARBA" id="ARBA00023136"/>
    </source>
</evidence>
<comment type="caution">
    <text evidence="7">The sequence shown here is derived from an EMBL/GenBank/DDBJ whole genome shotgun (WGS) entry which is preliminary data.</text>
</comment>
<keyword evidence="4 6" id="KW-1133">Transmembrane helix</keyword>
<feature type="transmembrane region" description="Helical" evidence="6">
    <location>
        <begin position="426"/>
        <end position="444"/>
    </location>
</feature>
<dbReference type="Pfam" id="PF13520">
    <property type="entry name" value="AA_permease_2"/>
    <property type="match status" value="1"/>
</dbReference>
<evidence type="ECO:0000256" key="4">
    <source>
        <dbReference type="ARBA" id="ARBA00022989"/>
    </source>
</evidence>
<feature type="transmembrane region" description="Helical" evidence="6">
    <location>
        <begin position="204"/>
        <end position="226"/>
    </location>
</feature>
<comment type="subcellular location">
    <subcellularLocation>
        <location evidence="1">Cell membrane</location>
        <topology evidence="1">Multi-pass membrane protein</topology>
    </subcellularLocation>
</comment>
<feature type="transmembrane region" description="Helical" evidence="6">
    <location>
        <begin position="360"/>
        <end position="381"/>
    </location>
</feature>
<organism evidence="7 8">
    <name type="scientific">Amycolatopsis silviterrae</name>
    <dbReference type="NCBI Taxonomy" id="1656914"/>
    <lineage>
        <taxon>Bacteria</taxon>
        <taxon>Bacillati</taxon>
        <taxon>Actinomycetota</taxon>
        <taxon>Actinomycetes</taxon>
        <taxon>Pseudonocardiales</taxon>
        <taxon>Pseudonocardiaceae</taxon>
        <taxon>Amycolatopsis</taxon>
    </lineage>
</organism>
<evidence type="ECO:0000256" key="2">
    <source>
        <dbReference type="ARBA" id="ARBA00022475"/>
    </source>
</evidence>
<keyword evidence="5 6" id="KW-0472">Membrane</keyword>
<dbReference type="InterPro" id="IPR050367">
    <property type="entry name" value="APC_superfamily"/>
</dbReference>
<evidence type="ECO:0000256" key="1">
    <source>
        <dbReference type="ARBA" id="ARBA00004651"/>
    </source>
</evidence>
<dbReference type="EMBL" id="JBHUKS010000027">
    <property type="protein sequence ID" value="MFD2472804.1"/>
    <property type="molecule type" value="Genomic_DNA"/>
</dbReference>
<dbReference type="Proteomes" id="UP001597483">
    <property type="component" value="Unassembled WGS sequence"/>
</dbReference>
<dbReference type="PIRSF" id="PIRSF006060">
    <property type="entry name" value="AA_transporter"/>
    <property type="match status" value="1"/>
</dbReference>
<dbReference type="Gene3D" id="1.20.1740.10">
    <property type="entry name" value="Amino acid/polyamine transporter I"/>
    <property type="match status" value="1"/>
</dbReference>
<protein>
    <submittedName>
        <fullName evidence="7">APC family permease</fullName>
    </submittedName>
</protein>
<gene>
    <name evidence="7" type="ORF">ACFSVL_35785</name>
</gene>
<dbReference type="InterPro" id="IPR002293">
    <property type="entry name" value="AA/rel_permease1"/>
</dbReference>
<evidence type="ECO:0000256" key="3">
    <source>
        <dbReference type="ARBA" id="ARBA00022692"/>
    </source>
</evidence>
<feature type="transmembrane region" description="Helical" evidence="6">
    <location>
        <begin position="279"/>
        <end position="301"/>
    </location>
</feature>
<accession>A0ABW5HJ55</accession>
<feature type="transmembrane region" description="Helical" evidence="6">
    <location>
        <begin position="105"/>
        <end position="129"/>
    </location>
</feature>
<feature type="transmembrane region" description="Helical" evidence="6">
    <location>
        <begin position="402"/>
        <end position="420"/>
    </location>
</feature>
<keyword evidence="3 6" id="KW-0812">Transmembrane</keyword>
<feature type="transmembrane region" description="Helical" evidence="6">
    <location>
        <begin position="64"/>
        <end position="84"/>
    </location>
</feature>
<evidence type="ECO:0000313" key="7">
    <source>
        <dbReference type="EMBL" id="MFD2472804.1"/>
    </source>
</evidence>
<dbReference type="PANTHER" id="PTHR42770:SF7">
    <property type="entry name" value="MEMBRANE PROTEIN"/>
    <property type="match status" value="1"/>
</dbReference>
<keyword evidence="2" id="KW-1003">Cell membrane</keyword>
<evidence type="ECO:0000313" key="8">
    <source>
        <dbReference type="Proteomes" id="UP001597483"/>
    </source>
</evidence>
<dbReference type="RefSeq" id="WP_378310783.1">
    <property type="nucleotide sequence ID" value="NZ_JBHUKS010000027.1"/>
</dbReference>
<sequence>MPTDKPIDNGQEAVLMTPTEPQPANLKRSISLFQAVGVSFHQVVGGGVVALMGTAIALTGAGAPIAFAAAALAVIVYSLPIASLGSAMPVTGGRYTYAARLISPAAGFASMWLSAVSVIQLSLMALAGANYVSALVPGVPVRPLAIALITVFFLTNLAGATFSSRVGIVLAAVMLAAFLLYGIAGIGQVRWSEFGNLTPHGVSGLLNAAAMLTFATTGAFLIADIGGEMKRPGRDIPLSVVGGTLVAAVIYVIVAIPSVGVLGAGASAGKPMSDVARHILSPGGFAFFILGGAMASVIGHINSLLLAATKPVLAATGDGWLPARLGAVNRRFGTPHWLLVLLYLIGVVPVLAGFSVANIAAMTSIVTGPMLTLMIIASWRLRRLRPELHAAAPFRMRRATQVVLSVLGVAILAGQTWLLLKQITLSALLALAAWSVLGLGVWLARRSRTASLNLESEYV</sequence>
<keyword evidence="8" id="KW-1185">Reference proteome</keyword>
<feature type="transmembrane region" description="Helical" evidence="6">
    <location>
        <begin position="166"/>
        <end position="184"/>
    </location>
</feature>
<evidence type="ECO:0000256" key="6">
    <source>
        <dbReference type="SAM" id="Phobius"/>
    </source>
</evidence>
<feature type="transmembrane region" description="Helical" evidence="6">
    <location>
        <begin position="337"/>
        <end position="354"/>
    </location>
</feature>
<dbReference type="PANTHER" id="PTHR42770">
    <property type="entry name" value="AMINO ACID TRANSPORTER-RELATED"/>
    <property type="match status" value="1"/>
</dbReference>
<reference evidence="8" key="1">
    <citation type="journal article" date="2019" name="Int. J. Syst. Evol. Microbiol.">
        <title>The Global Catalogue of Microorganisms (GCM) 10K type strain sequencing project: providing services to taxonomists for standard genome sequencing and annotation.</title>
        <authorList>
            <consortium name="The Broad Institute Genomics Platform"/>
            <consortium name="The Broad Institute Genome Sequencing Center for Infectious Disease"/>
            <person name="Wu L."/>
            <person name="Ma J."/>
        </authorList>
    </citation>
    <scope>NUCLEOTIDE SEQUENCE [LARGE SCALE GENOMIC DNA]</scope>
    <source>
        <strain evidence="8">CGMCC 4.7641</strain>
    </source>
</reference>
<proteinExistence type="predicted"/>
<feature type="transmembrane region" description="Helical" evidence="6">
    <location>
        <begin position="141"/>
        <end position="159"/>
    </location>
</feature>
<feature type="transmembrane region" description="Helical" evidence="6">
    <location>
        <begin position="238"/>
        <end position="259"/>
    </location>
</feature>
<name>A0ABW5HJ55_9PSEU</name>